<gene>
    <name evidence="1" type="ordered locus">BamMC406_5587</name>
</gene>
<sequence>MRVATRYVDLLCFLVALQLVTKRKTREWLSPFQLVESLQAWLVVHRAKCEWRDRVWIGHASLQIAKSVHAVDGPPLPERLPGVEDDSTARPRGAIANRSGLRIKCIRYLREHI</sequence>
<dbReference type="KEGG" id="bac:BamMC406_5587"/>
<name>B1Z5I4_BURA4</name>
<evidence type="ECO:0000313" key="1">
    <source>
        <dbReference type="EMBL" id="ACB68030.1"/>
    </source>
</evidence>
<dbReference type="Proteomes" id="UP000001680">
    <property type="component" value="Chromosome 3"/>
</dbReference>
<evidence type="ECO:0000313" key="2">
    <source>
        <dbReference type="Proteomes" id="UP000001680"/>
    </source>
</evidence>
<accession>B1Z5I4</accession>
<reference evidence="2" key="1">
    <citation type="submission" date="2008-04" db="EMBL/GenBank/DDBJ databases">
        <title>Complete sequence of chromosome 3 of Burkholderia ambifaria MC40-6.</title>
        <authorList>
            <person name="Copeland A."/>
            <person name="Lucas S."/>
            <person name="Lapidus A."/>
            <person name="Glavina del Rio T."/>
            <person name="Dalin E."/>
            <person name="Tice H."/>
            <person name="Pitluck S."/>
            <person name="Chain P."/>
            <person name="Malfatti S."/>
            <person name="Shin M."/>
            <person name="Vergez L."/>
            <person name="Lang D."/>
            <person name="Schmutz J."/>
            <person name="Larimer F."/>
            <person name="Land M."/>
            <person name="Hauser L."/>
            <person name="Kyrpides N."/>
            <person name="Lykidis A."/>
            <person name="Ramette A."/>
            <person name="Konstantinidis K."/>
            <person name="Tiedje J."/>
            <person name="Richardson P."/>
        </authorList>
    </citation>
    <scope>NUCLEOTIDE SEQUENCE [LARGE SCALE GENOMIC DNA]</scope>
    <source>
        <strain evidence="2">MC40-6</strain>
    </source>
</reference>
<organism evidence="1 2">
    <name type="scientific">Burkholderia ambifaria (strain MC40-6)</name>
    <dbReference type="NCBI Taxonomy" id="398577"/>
    <lineage>
        <taxon>Bacteria</taxon>
        <taxon>Pseudomonadati</taxon>
        <taxon>Pseudomonadota</taxon>
        <taxon>Betaproteobacteria</taxon>
        <taxon>Burkholderiales</taxon>
        <taxon>Burkholderiaceae</taxon>
        <taxon>Burkholderia</taxon>
        <taxon>Burkholderia cepacia complex</taxon>
    </lineage>
</organism>
<protein>
    <submittedName>
        <fullName evidence="1">Uncharacterized protein</fullName>
    </submittedName>
</protein>
<dbReference type="OrthoDB" id="9032976at2"/>
<proteinExistence type="predicted"/>
<dbReference type="AlphaFoldDB" id="B1Z5I4"/>
<dbReference type="HOGENOM" id="CLU_2116390_0_0_4"/>
<dbReference type="EMBL" id="CP001027">
    <property type="protein sequence ID" value="ACB68030.1"/>
    <property type="molecule type" value="Genomic_DNA"/>
</dbReference>